<dbReference type="EMBL" id="CP063169">
    <property type="protein sequence ID" value="QOR69266.1"/>
    <property type="molecule type" value="Genomic_DNA"/>
</dbReference>
<dbReference type="Gene3D" id="3.30.720.120">
    <property type="match status" value="1"/>
</dbReference>
<accession>A0A7M1SNW3</accession>
<evidence type="ECO:0000313" key="3">
    <source>
        <dbReference type="EMBL" id="QOR69266.1"/>
    </source>
</evidence>
<feature type="region of interest" description="Disordered" evidence="1">
    <location>
        <begin position="93"/>
        <end position="112"/>
    </location>
</feature>
<proteinExistence type="predicted"/>
<feature type="domain" description="VOC" evidence="2">
    <location>
        <begin position="2"/>
        <end position="125"/>
    </location>
</feature>
<dbReference type="AlphaFoldDB" id="A0A7M1SNW3"/>
<dbReference type="PROSITE" id="PS51819">
    <property type="entry name" value="VOC"/>
    <property type="match status" value="1"/>
</dbReference>
<dbReference type="KEGG" id="halt:IM660_11145"/>
<dbReference type="InterPro" id="IPR037523">
    <property type="entry name" value="VOC_core"/>
</dbReference>
<organism evidence="3 4">
    <name type="scientific">Ruania alkalisoli</name>
    <dbReference type="NCBI Taxonomy" id="2779775"/>
    <lineage>
        <taxon>Bacteria</taxon>
        <taxon>Bacillati</taxon>
        <taxon>Actinomycetota</taxon>
        <taxon>Actinomycetes</taxon>
        <taxon>Micrococcales</taxon>
        <taxon>Ruaniaceae</taxon>
        <taxon>Ruania</taxon>
    </lineage>
</organism>
<dbReference type="Gene3D" id="3.30.720.110">
    <property type="match status" value="1"/>
</dbReference>
<protein>
    <submittedName>
        <fullName evidence="3">VOC family protein</fullName>
    </submittedName>
</protein>
<gene>
    <name evidence="3" type="ORF">IM660_11145</name>
</gene>
<dbReference type="InterPro" id="IPR029068">
    <property type="entry name" value="Glyas_Bleomycin-R_OHBP_Dase"/>
</dbReference>
<evidence type="ECO:0000259" key="2">
    <source>
        <dbReference type="PROSITE" id="PS51819"/>
    </source>
</evidence>
<dbReference type="Proteomes" id="UP000593758">
    <property type="component" value="Chromosome"/>
</dbReference>
<dbReference type="InterPro" id="IPR004360">
    <property type="entry name" value="Glyas_Fos-R_dOase_dom"/>
</dbReference>
<name>A0A7M1SNW3_9MICO</name>
<dbReference type="RefSeq" id="WP_193495531.1">
    <property type="nucleotide sequence ID" value="NZ_CP063169.1"/>
</dbReference>
<keyword evidence="4" id="KW-1185">Reference proteome</keyword>
<dbReference type="SUPFAM" id="SSF54593">
    <property type="entry name" value="Glyoxalase/Bleomycin resistance protein/Dihydroxybiphenyl dioxygenase"/>
    <property type="match status" value="1"/>
</dbReference>
<evidence type="ECO:0000256" key="1">
    <source>
        <dbReference type="SAM" id="MobiDB-lite"/>
    </source>
</evidence>
<evidence type="ECO:0000313" key="4">
    <source>
        <dbReference type="Proteomes" id="UP000593758"/>
    </source>
</evidence>
<reference evidence="3 4" key="1">
    <citation type="submission" date="2020-10" db="EMBL/GenBank/DDBJ databases">
        <title>Haloactinobacterium sp. RN3S43, a bacterium isolated from saline soil.</title>
        <authorList>
            <person name="Sun J.-Q."/>
        </authorList>
    </citation>
    <scope>NUCLEOTIDE SEQUENCE [LARGE SCALE GENOMIC DNA]</scope>
    <source>
        <strain evidence="3 4">RN3S43</strain>
    </source>
</reference>
<sequence>MYTLHACFRARDAHALIAFLEAIGFERALVVDGPDQTVEHAELTWRGAGGVMLGSIRGDGSVLDETAGHAAAYLVTEHDHDVDGWFTRAVAAGGRPEQEPADQDFGGRSASVLDPEGNFWSCGSYAGERPH</sequence>
<dbReference type="Pfam" id="PF00903">
    <property type="entry name" value="Glyoxalase"/>
    <property type="match status" value="1"/>
</dbReference>